<feature type="region of interest" description="Disordered" evidence="1">
    <location>
        <begin position="136"/>
        <end position="156"/>
    </location>
</feature>
<accession>A0A7J6U9G9</accession>
<feature type="non-terminal residue" evidence="2">
    <location>
        <position position="283"/>
    </location>
</feature>
<name>A0A7J6U9G9_PEROL</name>
<comment type="caution">
    <text evidence="2">The sequence shown here is derived from an EMBL/GenBank/DDBJ whole genome shotgun (WGS) entry which is preliminary data.</text>
</comment>
<evidence type="ECO:0000256" key="1">
    <source>
        <dbReference type="SAM" id="MobiDB-lite"/>
    </source>
</evidence>
<dbReference type="Proteomes" id="UP000553632">
    <property type="component" value="Unassembled WGS sequence"/>
</dbReference>
<reference evidence="2 3" key="1">
    <citation type="submission" date="2020-04" db="EMBL/GenBank/DDBJ databases">
        <title>Perkinsus olseni comparative genomics.</title>
        <authorList>
            <person name="Bogema D.R."/>
        </authorList>
    </citation>
    <scope>NUCLEOTIDE SEQUENCE [LARGE SCALE GENOMIC DNA]</scope>
    <source>
        <strain evidence="2 3">ATCC PRA-207</strain>
    </source>
</reference>
<evidence type="ECO:0000313" key="3">
    <source>
        <dbReference type="Proteomes" id="UP000553632"/>
    </source>
</evidence>
<evidence type="ECO:0000313" key="2">
    <source>
        <dbReference type="EMBL" id="KAF4753437.1"/>
    </source>
</evidence>
<feature type="region of interest" description="Disordered" evidence="1">
    <location>
        <begin position="1"/>
        <end position="45"/>
    </location>
</feature>
<sequence length="283" mass="30824">AASDLQREAARRDRDLPIAPSSYDGGGPVEQRPMNSKGSPPVVMMGPSPAPSTLPHAALFDTSWRLPSAAYSSFATVPGFFGDTPERQAFLGMTTATRQSIHPTLVQRRSSIPSSSAYKQVLSPKLTVLPPATQLVVGGREDPRGGVPGRTGDQNPGRHLNHHLVHHHKRPPGHTEHHVMAGKVPDTTINTRVNHYRSVWWFMLHTILLSLAPPLLSSFRAFPCGGGHQPSPFEMEGQNSVPWPNYHLIVPQGDGDAAEQDTDVRGQVYHSGRWSDPMPPHAS</sequence>
<keyword evidence="3" id="KW-1185">Reference proteome</keyword>
<proteinExistence type="predicted"/>
<dbReference type="AlphaFoldDB" id="A0A7J6U9G9"/>
<organism evidence="2 3">
    <name type="scientific">Perkinsus olseni</name>
    <name type="common">Perkinsus atlanticus</name>
    <dbReference type="NCBI Taxonomy" id="32597"/>
    <lineage>
        <taxon>Eukaryota</taxon>
        <taxon>Sar</taxon>
        <taxon>Alveolata</taxon>
        <taxon>Perkinsozoa</taxon>
        <taxon>Perkinsea</taxon>
        <taxon>Perkinsida</taxon>
        <taxon>Perkinsidae</taxon>
        <taxon>Perkinsus</taxon>
    </lineage>
</organism>
<gene>
    <name evidence="2" type="ORF">FOZ63_019247</name>
</gene>
<dbReference type="EMBL" id="JABANO010005487">
    <property type="protein sequence ID" value="KAF4753437.1"/>
    <property type="molecule type" value="Genomic_DNA"/>
</dbReference>
<protein>
    <submittedName>
        <fullName evidence="2">Uncharacterized protein</fullName>
    </submittedName>
</protein>
<feature type="compositionally biased region" description="Basic and acidic residues" evidence="1">
    <location>
        <begin position="1"/>
        <end position="16"/>
    </location>
</feature>